<dbReference type="EMBL" id="MK252702">
    <property type="protein sequence ID" value="QGK86776.1"/>
    <property type="molecule type" value="Genomic_DNA"/>
</dbReference>
<feature type="transmembrane region" description="Helical" evidence="1">
    <location>
        <begin position="137"/>
        <end position="159"/>
    </location>
</feature>
<keyword evidence="1" id="KW-1133">Transmembrane helix</keyword>
<dbReference type="AlphaFoldDB" id="A0A649WEB8"/>
<keyword evidence="1" id="KW-0472">Membrane</keyword>
<accession>A0A649WEB8</accession>
<feature type="transmembrane region" description="Helical" evidence="1">
    <location>
        <begin position="91"/>
        <end position="107"/>
    </location>
</feature>
<reference evidence="2" key="1">
    <citation type="journal article" date="2019" name="Mitochondrial DNA Part B Resour">
        <title>Complete mitochondrial genome of Bombus waltoni (Hymenoptera: Apidae).</title>
        <authorList>
            <person name="Lin G."/>
            <person name="Jiang K."/>
            <person name="Su T."/>
            <person name="He B."/>
            <person name="Huang Z."/>
            <person name="Zhao F."/>
        </authorList>
    </citation>
    <scope>NUCLEOTIDE SEQUENCE</scope>
</reference>
<sequence length="172" mass="21053">MYFIISINMNINMILILNYYYMNIYSYPIKQLFYLIMYITFTSMNIMFLLPNMTLNLLIILIIFISGILVLFSYFICLLNNQNKKSNSLKLFLINLCFLLISIFQSMNNKLLFKNFNFNFYYQKNQMIKKLYLTPNYFIMITFIIMLIYMLFLVTKMCYLEDKPLRTYKWKK</sequence>
<keyword evidence="1" id="KW-0812">Transmembrane</keyword>
<evidence type="ECO:0000256" key="1">
    <source>
        <dbReference type="SAM" id="Phobius"/>
    </source>
</evidence>
<name>A0A649WEB8_9HYME</name>
<organism evidence="2">
    <name type="scientific">Bombus waltoni</name>
    <dbReference type="NCBI Taxonomy" id="395577"/>
    <lineage>
        <taxon>Eukaryota</taxon>
        <taxon>Metazoa</taxon>
        <taxon>Ecdysozoa</taxon>
        <taxon>Arthropoda</taxon>
        <taxon>Hexapoda</taxon>
        <taxon>Insecta</taxon>
        <taxon>Pterygota</taxon>
        <taxon>Neoptera</taxon>
        <taxon>Endopterygota</taxon>
        <taxon>Hymenoptera</taxon>
        <taxon>Apocrita</taxon>
        <taxon>Aculeata</taxon>
        <taxon>Apoidea</taxon>
        <taxon>Anthophila</taxon>
        <taxon>Apidae</taxon>
        <taxon>Bombus</taxon>
        <taxon>Mendacibombus</taxon>
    </lineage>
</organism>
<protein>
    <submittedName>
        <fullName evidence="2">NADH dehydrogenase subunit 6</fullName>
    </submittedName>
</protein>
<proteinExistence type="predicted"/>
<geneLocation type="mitochondrion" evidence="2"/>
<feature type="transmembrane region" description="Helical" evidence="1">
    <location>
        <begin position="57"/>
        <end position="79"/>
    </location>
</feature>
<gene>
    <name evidence="2" type="primary">nad6</name>
</gene>
<evidence type="ECO:0000313" key="2">
    <source>
        <dbReference type="EMBL" id="QGK86776.1"/>
    </source>
</evidence>
<keyword evidence="2" id="KW-0496">Mitochondrion</keyword>